<organism evidence="2 3">
    <name type="scientific">Gordonia desulfuricans</name>
    <dbReference type="NCBI Taxonomy" id="89051"/>
    <lineage>
        <taxon>Bacteria</taxon>
        <taxon>Bacillati</taxon>
        <taxon>Actinomycetota</taxon>
        <taxon>Actinomycetes</taxon>
        <taxon>Mycobacteriales</taxon>
        <taxon>Gordoniaceae</taxon>
        <taxon>Gordonia</taxon>
    </lineage>
</organism>
<dbReference type="PROSITE" id="PS50056">
    <property type="entry name" value="TYR_PHOSPHATASE_2"/>
    <property type="match status" value="1"/>
</dbReference>
<dbReference type="RefSeq" id="WP_162128859.1">
    <property type="nucleotide sequence ID" value="NZ_JAADZU010000069.1"/>
</dbReference>
<sequence>MAVESIVNGRDLGGLPVRGGGRTRQGILLRSDAPYLGDADPVHIAWPPATVVDLRDGTEAAKLAASWGTGVRVVNNPVFSGARLDRLVEVSLVDLYDRMLNTSAERIAGALNSFDPDGSTLVHCAAGKDRTGVVVAIALMLADVEPEAIVADYLRTGEAIEHIYARMSDRRRLPAAIGVDHPVFGTPSEAIELVIDRVGGSAGGA</sequence>
<feature type="domain" description="Tyrosine specific protein phosphatases" evidence="1">
    <location>
        <begin position="105"/>
        <end position="150"/>
    </location>
</feature>
<name>A0A7K3LT89_9ACTN</name>
<feature type="non-terminal residue" evidence="2">
    <location>
        <position position="205"/>
    </location>
</feature>
<dbReference type="InterPro" id="IPR029021">
    <property type="entry name" value="Prot-tyrosine_phosphatase-like"/>
</dbReference>
<gene>
    <name evidence="2" type="ORF">GYA93_17975</name>
</gene>
<reference evidence="2 3" key="1">
    <citation type="submission" date="2020-01" db="EMBL/GenBank/DDBJ databases">
        <title>Investigation of new actinobacteria for the biodesulphurisation of diesel fuel.</title>
        <authorList>
            <person name="Athi Narayanan S.M."/>
        </authorList>
    </citation>
    <scope>NUCLEOTIDE SEQUENCE [LARGE SCALE GENOMIC DNA]</scope>
    <source>
        <strain evidence="2 3">213E</strain>
    </source>
</reference>
<dbReference type="GO" id="GO:0004721">
    <property type="term" value="F:phosphoprotein phosphatase activity"/>
    <property type="evidence" value="ECO:0007669"/>
    <property type="project" value="InterPro"/>
</dbReference>
<evidence type="ECO:0000313" key="2">
    <source>
        <dbReference type="EMBL" id="NDK91449.1"/>
    </source>
</evidence>
<dbReference type="Proteomes" id="UP000466307">
    <property type="component" value="Unassembled WGS sequence"/>
</dbReference>
<keyword evidence="3" id="KW-1185">Reference proteome</keyword>
<dbReference type="PROSITE" id="PS00383">
    <property type="entry name" value="TYR_PHOSPHATASE_1"/>
    <property type="match status" value="1"/>
</dbReference>
<accession>A0A7K3LT89</accession>
<dbReference type="Pfam" id="PF13350">
    <property type="entry name" value="Y_phosphatase3"/>
    <property type="match status" value="1"/>
</dbReference>
<dbReference type="InterPro" id="IPR026893">
    <property type="entry name" value="Tyr/Ser_Pase_IphP-type"/>
</dbReference>
<dbReference type="InterPro" id="IPR016130">
    <property type="entry name" value="Tyr_Pase_AS"/>
</dbReference>
<dbReference type="AlphaFoldDB" id="A0A7K3LT89"/>
<protein>
    <submittedName>
        <fullName evidence="2">Tyrosine-protein phosphatase</fullName>
    </submittedName>
</protein>
<dbReference type="InterPro" id="IPR000387">
    <property type="entry name" value="Tyr_Pase_dom"/>
</dbReference>
<dbReference type="SUPFAM" id="SSF52799">
    <property type="entry name" value="(Phosphotyrosine protein) phosphatases II"/>
    <property type="match status" value="1"/>
</dbReference>
<dbReference type="EMBL" id="JAADZU010000069">
    <property type="protein sequence ID" value="NDK91449.1"/>
    <property type="molecule type" value="Genomic_DNA"/>
</dbReference>
<dbReference type="Gene3D" id="3.90.190.10">
    <property type="entry name" value="Protein tyrosine phosphatase superfamily"/>
    <property type="match status" value="1"/>
</dbReference>
<comment type="caution">
    <text evidence="2">The sequence shown here is derived from an EMBL/GenBank/DDBJ whole genome shotgun (WGS) entry which is preliminary data.</text>
</comment>
<evidence type="ECO:0000313" key="3">
    <source>
        <dbReference type="Proteomes" id="UP000466307"/>
    </source>
</evidence>
<proteinExistence type="predicted"/>
<evidence type="ECO:0000259" key="1">
    <source>
        <dbReference type="PROSITE" id="PS50056"/>
    </source>
</evidence>